<keyword evidence="4" id="KW-0963">Cytoplasm</keyword>
<feature type="coiled-coil region" evidence="6">
    <location>
        <begin position="639"/>
        <end position="673"/>
    </location>
</feature>
<dbReference type="SMART" id="SM00129">
    <property type="entry name" value="KISc"/>
    <property type="match status" value="1"/>
</dbReference>
<feature type="region of interest" description="Disordered" evidence="7">
    <location>
        <begin position="439"/>
        <end position="524"/>
    </location>
</feature>
<dbReference type="Proteomes" id="UP000695000">
    <property type="component" value="Unplaced"/>
</dbReference>
<keyword evidence="5" id="KW-0505">Motor protein</keyword>
<feature type="domain" description="Kinesin motor" evidence="8">
    <location>
        <begin position="8"/>
        <end position="330"/>
    </location>
</feature>
<feature type="binding site" evidence="5">
    <location>
        <begin position="96"/>
        <end position="103"/>
    </location>
    <ligand>
        <name>ATP</name>
        <dbReference type="ChEBI" id="CHEBI:30616"/>
    </ligand>
</feature>
<keyword evidence="4" id="KW-0206">Cytoskeleton</keyword>
<name>A0ABM1MB05_NICVS</name>
<dbReference type="PROSITE" id="PS50067">
    <property type="entry name" value="KINESIN_MOTOR_2"/>
    <property type="match status" value="1"/>
</dbReference>
<accession>A0ABM1MB05</accession>
<evidence type="ECO:0000256" key="1">
    <source>
        <dbReference type="ARBA" id="ARBA00004245"/>
    </source>
</evidence>
<evidence type="ECO:0000259" key="8">
    <source>
        <dbReference type="PROSITE" id="PS50067"/>
    </source>
</evidence>
<evidence type="ECO:0000256" key="4">
    <source>
        <dbReference type="ARBA" id="ARBA00023212"/>
    </source>
</evidence>
<dbReference type="Gene3D" id="3.40.850.10">
    <property type="entry name" value="Kinesin motor domain"/>
    <property type="match status" value="1"/>
</dbReference>
<evidence type="ECO:0000256" key="6">
    <source>
        <dbReference type="SAM" id="Coils"/>
    </source>
</evidence>
<dbReference type="PANTHER" id="PTHR24115">
    <property type="entry name" value="KINESIN-RELATED"/>
    <property type="match status" value="1"/>
</dbReference>
<dbReference type="PRINTS" id="PR00380">
    <property type="entry name" value="KINESINHEAVY"/>
</dbReference>
<dbReference type="InterPro" id="IPR001752">
    <property type="entry name" value="Kinesin_motor_dom"/>
</dbReference>
<proteinExistence type="inferred from homology"/>
<reference evidence="10" key="1">
    <citation type="submission" date="2025-08" db="UniProtKB">
        <authorList>
            <consortium name="RefSeq"/>
        </authorList>
    </citation>
    <scope>IDENTIFICATION</scope>
    <source>
        <tissue evidence="10">Whole Larva</tissue>
    </source>
</reference>
<evidence type="ECO:0000256" key="7">
    <source>
        <dbReference type="SAM" id="MobiDB-lite"/>
    </source>
</evidence>
<evidence type="ECO:0000313" key="10">
    <source>
        <dbReference type="RefSeq" id="XP_017771755.1"/>
    </source>
</evidence>
<evidence type="ECO:0000313" key="9">
    <source>
        <dbReference type="Proteomes" id="UP000695000"/>
    </source>
</evidence>
<feature type="coiled-coil region" evidence="6">
    <location>
        <begin position="568"/>
        <end position="606"/>
    </location>
</feature>
<dbReference type="RefSeq" id="XP_017771755.1">
    <property type="nucleotide sequence ID" value="XM_017916266.1"/>
</dbReference>
<protein>
    <submittedName>
        <fullName evidence="10">Kinesin-like protein KIF9</fullName>
    </submittedName>
</protein>
<keyword evidence="2 5" id="KW-0547">Nucleotide-binding</keyword>
<dbReference type="InterPro" id="IPR027417">
    <property type="entry name" value="P-loop_NTPase"/>
</dbReference>
<sequence>MVDSNYKNTKVYFRFLPSIESNWDDFRILEDRKTLYVRCLQDFEKGREHLEPSYWKFCTDGLLYNNSQEEIFNEITSDLLLDKIFEGNNAIILSYGQTGSGKSITTSGLDNAYEDRGFVPRLIEAIYQRKEAVRSSYQVSVHITCVETNRKYVMDLQGDGMLHDMNSMKNIKAYRAHTCDEALQMIFRAEARKTVRSKITYNSHMANSAITFTIYAKSFATNDTTVGKLHVVDLSGADTAGNVSCLHKNGFEIGTGNLAKTQLEQFILILNEKNTEKILVKQRLCIIINYLKDSLNAHSVLRFIGHIRSERNDTMVSLSMLRFGQLVRGLTPQKLHPKVFKDQETKLKVVEAELVILKKELELNSMLTNVDMTTNLSHQRFQFIERLAEDYLKDKSGEIILLNTTDAVLAMKVFKNYYNRLESEKNFLAEQIKTLEDGNSSRLRDSSISSKQSKRNSIKHSNNSSVSLVRSKKGSSKKKVNRESKDISSIIEESVRNGPRSSKLSVSKSAKRRGSRRKSGDSVSPIKSDLFNLAESEAAVQSQNLLPIEIAPQYESAWNLFVESSSDYKILKDECDSADTQLEEIVENYNREAERVQEIVGILQLRRDELYRAQLLKDLEKKEEIPALSDLEIKCANNVNREEQNLVLQKELLLKLQAELKLAIDARNRAKEDLSQQFQKYCKNKYAVPVPELGNDEAEDQTEKSLRSVDVAIAQTDDVDQKVEPCTTKESLRFIELKKMMRKERKKLVRDSAKNKMWIRSCKLQLETQ</sequence>
<organism evidence="9 10">
    <name type="scientific">Nicrophorus vespilloides</name>
    <name type="common">Boreal carrion beetle</name>
    <dbReference type="NCBI Taxonomy" id="110193"/>
    <lineage>
        <taxon>Eukaryota</taxon>
        <taxon>Metazoa</taxon>
        <taxon>Ecdysozoa</taxon>
        <taxon>Arthropoda</taxon>
        <taxon>Hexapoda</taxon>
        <taxon>Insecta</taxon>
        <taxon>Pterygota</taxon>
        <taxon>Neoptera</taxon>
        <taxon>Endopterygota</taxon>
        <taxon>Coleoptera</taxon>
        <taxon>Polyphaga</taxon>
        <taxon>Staphyliniformia</taxon>
        <taxon>Silphidae</taxon>
        <taxon>Nicrophorinae</taxon>
        <taxon>Nicrophorus</taxon>
    </lineage>
</organism>
<comment type="subcellular location">
    <subcellularLocation>
        <location evidence="1">Cytoplasm</location>
        <location evidence="1">Cytoskeleton</location>
    </subcellularLocation>
</comment>
<keyword evidence="6" id="KW-0175">Coiled coil</keyword>
<dbReference type="InterPro" id="IPR027640">
    <property type="entry name" value="Kinesin-like_fam"/>
</dbReference>
<dbReference type="SUPFAM" id="SSF52540">
    <property type="entry name" value="P-loop containing nucleoside triphosphate hydrolases"/>
    <property type="match status" value="1"/>
</dbReference>
<dbReference type="GeneID" id="108559120"/>
<comment type="similarity">
    <text evidence="5">Belongs to the TRAFAC class myosin-kinesin ATPase superfamily. Kinesin family.</text>
</comment>
<feature type="compositionally biased region" description="Basic residues" evidence="7">
    <location>
        <begin position="470"/>
        <end position="480"/>
    </location>
</feature>
<gene>
    <name evidence="10" type="primary">LOC108559120</name>
</gene>
<keyword evidence="3 5" id="KW-0067">ATP-binding</keyword>
<keyword evidence="9" id="KW-1185">Reference proteome</keyword>
<dbReference type="Pfam" id="PF00225">
    <property type="entry name" value="Kinesin"/>
    <property type="match status" value="1"/>
</dbReference>
<dbReference type="InterPro" id="IPR036961">
    <property type="entry name" value="Kinesin_motor_dom_sf"/>
</dbReference>
<evidence type="ECO:0000256" key="2">
    <source>
        <dbReference type="ARBA" id="ARBA00022741"/>
    </source>
</evidence>
<dbReference type="PANTHER" id="PTHR24115:SF191">
    <property type="entry name" value="KINESIN-LIKE PROTEIN KIF9"/>
    <property type="match status" value="1"/>
</dbReference>
<evidence type="ECO:0000256" key="5">
    <source>
        <dbReference type="PROSITE-ProRule" id="PRU00283"/>
    </source>
</evidence>
<evidence type="ECO:0000256" key="3">
    <source>
        <dbReference type="ARBA" id="ARBA00022840"/>
    </source>
</evidence>